<dbReference type="PANTHER" id="PTHR46430:SF3">
    <property type="entry name" value="ACTIVATOR OF C KINASE PROTEIN 1"/>
    <property type="match status" value="1"/>
</dbReference>
<feature type="compositionally biased region" description="Basic and acidic residues" evidence="2">
    <location>
        <begin position="271"/>
        <end position="285"/>
    </location>
</feature>
<feature type="compositionally biased region" description="Basic and acidic residues" evidence="2">
    <location>
        <begin position="309"/>
        <end position="320"/>
    </location>
</feature>
<name>A0AAN6FAE3_9PEZI</name>
<feature type="compositionally biased region" description="Polar residues" evidence="2">
    <location>
        <begin position="942"/>
        <end position="955"/>
    </location>
</feature>
<feature type="compositionally biased region" description="Low complexity" evidence="2">
    <location>
        <begin position="522"/>
        <end position="536"/>
    </location>
</feature>
<feature type="region of interest" description="Disordered" evidence="2">
    <location>
        <begin position="1"/>
        <end position="955"/>
    </location>
</feature>
<evidence type="ECO:0000313" key="5">
    <source>
        <dbReference type="Proteomes" id="UP001168146"/>
    </source>
</evidence>
<feature type="compositionally biased region" description="Polar residues" evidence="2">
    <location>
        <begin position="581"/>
        <end position="593"/>
    </location>
</feature>
<protein>
    <recommendedName>
        <fullName evidence="3">Heterokaryon incompatibility domain-containing protein</fullName>
    </recommendedName>
</protein>
<organism evidence="4 5">
    <name type="scientific">Friedmanniomyces endolithicus</name>
    <dbReference type="NCBI Taxonomy" id="329885"/>
    <lineage>
        <taxon>Eukaryota</taxon>
        <taxon>Fungi</taxon>
        <taxon>Dikarya</taxon>
        <taxon>Ascomycota</taxon>
        <taxon>Pezizomycotina</taxon>
        <taxon>Dothideomycetes</taxon>
        <taxon>Dothideomycetidae</taxon>
        <taxon>Mycosphaerellales</taxon>
        <taxon>Teratosphaeriaceae</taxon>
        <taxon>Friedmanniomyces</taxon>
    </lineage>
</organism>
<dbReference type="SUPFAM" id="SSF81901">
    <property type="entry name" value="HCP-like"/>
    <property type="match status" value="2"/>
</dbReference>
<feature type="compositionally biased region" description="Polar residues" evidence="2">
    <location>
        <begin position="67"/>
        <end position="77"/>
    </location>
</feature>
<feature type="region of interest" description="Disordered" evidence="2">
    <location>
        <begin position="1371"/>
        <end position="1398"/>
    </location>
</feature>
<dbReference type="InterPro" id="IPR006597">
    <property type="entry name" value="Sel1-like"/>
</dbReference>
<dbReference type="Pfam" id="PF06985">
    <property type="entry name" value="HET"/>
    <property type="match status" value="1"/>
</dbReference>
<dbReference type="InterPro" id="IPR051726">
    <property type="entry name" value="Chitin_Synth_Reg"/>
</dbReference>
<dbReference type="Gene3D" id="1.25.40.10">
    <property type="entry name" value="Tetratricopeptide repeat domain"/>
    <property type="match status" value="2"/>
</dbReference>
<feature type="compositionally biased region" description="Basic and acidic residues" evidence="2">
    <location>
        <begin position="1385"/>
        <end position="1398"/>
    </location>
</feature>
<evidence type="ECO:0000256" key="2">
    <source>
        <dbReference type="SAM" id="MobiDB-lite"/>
    </source>
</evidence>
<comment type="caution">
    <text evidence="4">The sequence shown here is derived from an EMBL/GenBank/DDBJ whole genome shotgun (WGS) entry which is preliminary data.</text>
</comment>
<gene>
    <name evidence="4" type="ORF">LTR82_015019</name>
</gene>
<feature type="region of interest" description="Disordered" evidence="2">
    <location>
        <begin position="982"/>
        <end position="1009"/>
    </location>
</feature>
<dbReference type="PANTHER" id="PTHR46430">
    <property type="entry name" value="PROTEIN SKT5-RELATED"/>
    <property type="match status" value="1"/>
</dbReference>
<feature type="compositionally biased region" description="Pro residues" evidence="2">
    <location>
        <begin position="900"/>
        <end position="909"/>
    </location>
</feature>
<feature type="compositionally biased region" description="Low complexity" evidence="2">
    <location>
        <begin position="395"/>
        <end position="411"/>
    </location>
</feature>
<accession>A0AAN6FAE3</accession>
<feature type="compositionally biased region" description="Low complexity" evidence="2">
    <location>
        <begin position="332"/>
        <end position="343"/>
    </location>
</feature>
<feature type="domain" description="Heterokaryon incompatibility" evidence="3">
    <location>
        <begin position="1443"/>
        <end position="1597"/>
    </location>
</feature>
<dbReference type="EMBL" id="JASUXU010000079">
    <property type="protein sequence ID" value="KAK0309667.1"/>
    <property type="molecule type" value="Genomic_DNA"/>
</dbReference>
<sequence>MAYNANGPYQPPQRSYYGQTQQQQQAQQQQSSAPQVHGHQASGPYEDPRYDQGYGQGYGQDYNGQQPQEQQLYSSGYANGDGLQHAAMSQQQEGYSDGYYGGYQKQKARPINGDVLTQQRRSPGPQQMQQQPHQEQQYERNYDPRYQQRPGRGTPPAQSQQSVPRPQQQQQYSQEPMQPSQPYQHQEPQHIPRDRQAPPEPRIRTTVDPRNGNPQASPQHRQRPVVPPPNQYPLSQQQLPSRQQPALQAAAAQQKPMPIPPTKPAAPPKQTMEEWKAAEKARLHQDSASLSFMPQDNAFPTFPTTRPGQKKERLHPDERAGTAMSGRSSSDVQRGQGQARGSVGSVGSGGPQQLQQQRPGYGRHPSPGQGVQQQQQQQPHAAVEERQGQRPPYDRQPSSGQRVPQQQRPVQNGAPPLRAEQRSPATAGGNEQPPPPAGQDQYGNAQGYGQPVLSNNAIREEQRSPVQTKGYQHPPISVAGQDVYAPGYGQQMPNGLPPGQDLSQAREYPQSPPLPLNDRYEQGYGQQSQPLPQQAQRGPADLGRPPISDIDTSAQARRPLASNYMDHQPLSPASIPPRPSTAHSQFRTPSTALQVAVPGSPHGSALSYQMTPTGYMDGGEAAAPEQGGGTGNGTQAGGDAYDGSFAQPAPQSAGPFRSTRDIESEMPDFDSAAPGGTSLLHKRGQAPNLEQRAEQQQRIPPAVAAGIYELSAPAQQQPVPERGYYDSEYGQDPDSGFETQHAPPQAPFANEPIVRRSMDDVRQMPYQGGPAPAQYQSPQRVRVPPNGHPPHGQYPLPQQQRPAMDERNLSGQTVQSVRSQPPRGAVYAGGLPQRPGPEGRNMSGQTVQSVRSEPPRGAVHPPPQRPGMEDRNMSGHTMQTPWADPRLRVLSAPPLRQGFPKPPPQPPMNGAPMSPLSPQRSAPEYDRQGLQEPPGRPANGVPLSQQRSAPEYNQQHRVNPDALSHHPVPIRPGLMEGGLVQQTSKPPPVRQYHTTPVSSHTRQASVERPAQPVTHQVLDHLRAAVAANPTNHKQALTLAKKLVEASNTLASEGGRADPRTTAKNREKYVLEAHKRIKKAASAGYPDAQFYLADCYGQGLLGLEVDTKEAFNMYQAAAKQGHPSAAYRTAVCCEMGPEEGGGTRKDYAKAVQWYRRAAALGDIPAMYKLGIILLKGLLGQPRNVSESVTWLKRAAERADKDNPHALHELGTLYESGNTAPDVRAKLLADDTHARELYLQAAALNYKFSQFRLGQAYEYGSLGIAIDHRASISWYSKAAAQGEHQAELALSGWYLTGAEGILGQSDTEAFLWARKAALAEPPAGKALFAMGYFSEMGIGCAVSGDEARRWYGRAAAYKFPKALERLEELKKSGGGKNKVAPVNGKLARKDQKQDEADDGERQMYKYAPLKKNHIRILDLLQGTGDDPIRVKIEHWDVHDERERTYAALSYTWGSDPKVDRQVVYFGSRRSNKNFRYVTNNLMAFLKRIRQPSYGICVWADALCIDQGNEKEKAVQVGLMTLIYPQAAKVLVWLGDPGTEDALVEEAFRGLEVWASAYSNKEEQMRLAGEPDMVGGSSFASPLAALFARPWFRRAWIVQEVMVGGFETPPLVLCGRHEISWHRVFTALFGIFSTLLHTGAAELCGPNVMHLTPLLQMTGGAEADMSLTNIIPRMSLREASLPQDRVFAMFGLAEKSGSRYLAPDYGLSVRDVSLIYTRAIIVTDKRLAILSYVNPIPGPDRLPSWTLKLERTQLIREGQDTVAREELKTYSHQFNATLHRVPVVDSAVSPTTPDPILKIRGLPLDRIVRVHVAQDVLGHITEGIRTWVELVDKIEWCCTVYLGLPLLYPSTGESTTRAFTRILTEDNWLLSSEAALLSEDRWLGRRQLHVAYIQHVKSVSSGPVQSTAVTPSPGLLSEEDLAEHVYNVFSIGGPSKSVLRIPGFPYDAIERFLVADLVGIIKGVEGRIIFATAGGLLGLSCWGCYIRDEVWLLPGASVPFVLKPQLNLRSKATPVTHQLIGDAFVHGIMYGEAMAGYEDRVKRHGEQRAARSLLRCCLV</sequence>
<feature type="compositionally biased region" description="Pro residues" evidence="2">
    <location>
        <begin position="257"/>
        <end position="267"/>
    </location>
</feature>
<feature type="compositionally biased region" description="Low complexity" evidence="2">
    <location>
        <begin position="351"/>
        <end position="360"/>
    </location>
</feature>
<dbReference type="InterPro" id="IPR010730">
    <property type="entry name" value="HET"/>
</dbReference>
<feature type="compositionally biased region" description="Low complexity" evidence="2">
    <location>
        <begin position="118"/>
        <end position="135"/>
    </location>
</feature>
<feature type="compositionally biased region" description="Basic and acidic residues" evidence="2">
    <location>
        <begin position="753"/>
        <end position="762"/>
    </location>
</feature>
<proteinExistence type="predicted"/>
<feature type="compositionally biased region" description="Low complexity" evidence="2">
    <location>
        <begin position="232"/>
        <end position="256"/>
    </location>
</feature>
<dbReference type="Pfam" id="PF08238">
    <property type="entry name" value="Sel1"/>
    <property type="match status" value="7"/>
</dbReference>
<feature type="compositionally biased region" description="Low complexity" evidence="2">
    <location>
        <begin position="155"/>
        <end position="184"/>
    </location>
</feature>
<feature type="compositionally biased region" description="Low complexity" evidence="2">
    <location>
        <begin position="19"/>
        <end position="35"/>
    </location>
</feature>
<evidence type="ECO:0000313" key="4">
    <source>
        <dbReference type="EMBL" id="KAK0309667.1"/>
    </source>
</evidence>
<evidence type="ECO:0000259" key="3">
    <source>
        <dbReference type="Pfam" id="PF06985"/>
    </source>
</evidence>
<reference evidence="4" key="1">
    <citation type="submission" date="2021-12" db="EMBL/GenBank/DDBJ databases">
        <title>Black yeast isolated from Biological Soil Crust.</title>
        <authorList>
            <person name="Kurbessoian T."/>
        </authorList>
    </citation>
    <scope>NUCLEOTIDE SEQUENCE</scope>
    <source>
        <strain evidence="4">CCFEE 5208</strain>
    </source>
</reference>
<feature type="compositionally biased region" description="Basic and acidic residues" evidence="2">
    <location>
        <begin position="187"/>
        <end position="207"/>
    </location>
</feature>
<feature type="compositionally biased region" description="Polar residues" evidence="2">
    <location>
        <begin position="992"/>
        <end position="1004"/>
    </location>
</feature>
<keyword evidence="1" id="KW-0677">Repeat</keyword>
<dbReference type="Proteomes" id="UP001168146">
    <property type="component" value="Unassembled WGS sequence"/>
</dbReference>
<feature type="compositionally biased region" description="Gly residues" evidence="2">
    <location>
        <begin position="626"/>
        <end position="636"/>
    </location>
</feature>
<evidence type="ECO:0000256" key="1">
    <source>
        <dbReference type="ARBA" id="ARBA00022737"/>
    </source>
</evidence>
<dbReference type="SMART" id="SM00671">
    <property type="entry name" value="SEL1"/>
    <property type="match status" value="7"/>
</dbReference>
<feature type="compositionally biased region" description="Polar residues" evidence="2">
    <location>
        <begin position="842"/>
        <end position="851"/>
    </location>
</feature>
<feature type="compositionally biased region" description="Polar residues" evidence="2">
    <location>
        <begin position="809"/>
        <end position="819"/>
    </location>
</feature>
<dbReference type="InterPro" id="IPR011990">
    <property type="entry name" value="TPR-like_helical_dom_sf"/>
</dbReference>